<dbReference type="RefSeq" id="WP_003454779.1">
    <property type="nucleotide sequence ID" value="NZ_AJMR01000216.1"/>
</dbReference>
<organism evidence="5 6">
    <name type="scientific">Metapseudomonas furukawaii</name>
    <name type="common">Pseudomonas furukawaii</name>
    <dbReference type="NCBI Taxonomy" id="1149133"/>
    <lineage>
        <taxon>Bacteria</taxon>
        <taxon>Pseudomonadati</taxon>
        <taxon>Pseudomonadota</taxon>
        <taxon>Gammaproteobacteria</taxon>
        <taxon>Pseudomonadales</taxon>
        <taxon>Pseudomonadaceae</taxon>
        <taxon>Metapseudomonas</taxon>
    </lineage>
</organism>
<dbReference type="CDD" id="cd05374">
    <property type="entry name" value="17beta-HSD-like_SDR_c"/>
    <property type="match status" value="1"/>
</dbReference>
<dbReference type="AlphaFoldDB" id="A0AAD1FG06"/>
<evidence type="ECO:0000313" key="5">
    <source>
        <dbReference type="EMBL" id="BAU75415.1"/>
    </source>
</evidence>
<evidence type="ECO:0000256" key="3">
    <source>
        <dbReference type="RuleBase" id="RU000363"/>
    </source>
</evidence>
<dbReference type="InterPro" id="IPR036291">
    <property type="entry name" value="NAD(P)-bd_dom_sf"/>
</dbReference>
<dbReference type="FunFam" id="3.40.50.720:FF:000084">
    <property type="entry name" value="Short-chain dehydrogenase reductase"/>
    <property type="match status" value="1"/>
</dbReference>
<keyword evidence="6" id="KW-1185">Reference proteome</keyword>
<comment type="similarity">
    <text evidence="1 3">Belongs to the short-chain dehydrogenases/reductases (SDR) family.</text>
</comment>
<evidence type="ECO:0000256" key="2">
    <source>
        <dbReference type="ARBA" id="ARBA00023002"/>
    </source>
</evidence>
<accession>A0AAD1FG06</accession>
<dbReference type="KEGG" id="pfuw:KF707C_37270"/>
<name>A0AAD1FG06_METFU</name>
<dbReference type="InterPro" id="IPR002347">
    <property type="entry name" value="SDR_fam"/>
</dbReference>
<proteinExistence type="inferred from homology"/>
<dbReference type="Gene3D" id="3.40.50.720">
    <property type="entry name" value="NAD(P)-binding Rossmann-like Domain"/>
    <property type="match status" value="1"/>
</dbReference>
<dbReference type="NCBIfam" id="NF006114">
    <property type="entry name" value="PRK08263.1"/>
    <property type="match status" value="1"/>
</dbReference>
<reference evidence="5 6" key="2">
    <citation type="journal article" date="2017" name="Int. J. Syst. Evol. Microbiol.">
        <title>Pseudomonas furukawaii sp. nov., a polychlorinated biphenyl-degrading bacterium isolated from biphenyl-contaminated soil in Japan.</title>
        <authorList>
            <person name="Kimura N."/>
            <person name="Watanabe T."/>
            <person name="Suenaga H."/>
            <person name="Fujihara H."/>
            <person name="Futagami T."/>
            <person name="Goto M."/>
            <person name="Hanada S."/>
            <person name="Hirose J."/>
        </authorList>
    </citation>
    <scope>NUCLEOTIDE SEQUENCE [LARGE SCALE GENOMIC DNA]</scope>
    <source>
        <strain evidence="6">DSM 10086 / NBRC 110670 / KF707</strain>
    </source>
</reference>
<dbReference type="NCBIfam" id="NF004824">
    <property type="entry name" value="PRK06180.1"/>
    <property type="match status" value="1"/>
</dbReference>
<dbReference type="PANTHER" id="PTHR43976:SF16">
    <property type="entry name" value="SHORT-CHAIN DEHYDROGENASE_REDUCTASE FAMILY PROTEIN"/>
    <property type="match status" value="1"/>
</dbReference>
<dbReference type="Pfam" id="PF00106">
    <property type="entry name" value="adh_short"/>
    <property type="match status" value="1"/>
</dbReference>
<sequence>MNKTWFVTGASRGIGAEIAKAALEAGANVVATGRDLAQLEVLYARYGDRVLPLQLDVTDEGQAAAVVEEAVRHFGRVDVVVNNAGYGQLGPFEENDAEAAERQFATNVFGIFHVCRAVLPVMRRQRAGHIFNVSSIAGLAGMGGAALYCSAKFAVEGFSEALVQEVAQFGIRVTIVEPGAFRTDFLDGTSAVLGGKGLEDYAEFSRKIRASSETNNHRQKGDPAKLGAVLVRLAAEESPPLRYLAGSDALQVVTGKLAAVAREIEQWRDWSVLTDGDFS</sequence>
<dbReference type="InterPro" id="IPR051911">
    <property type="entry name" value="SDR_oxidoreductase"/>
</dbReference>
<reference evidence="6" key="1">
    <citation type="submission" date="2015-05" db="EMBL/GenBank/DDBJ databases">
        <title>Draft genome sequencing of a biphenyl-degrading bacterium, Pseudomonas balearica KF707 (=NBRC110670).</title>
        <authorList>
            <person name="Kimura N."/>
            <person name="Hirose J."/>
            <person name="Watanabe T."/>
            <person name="Suenaga H."/>
            <person name="Fujihara H."/>
            <person name="Noguchi M."/>
            <person name="Hashimoto M."/>
            <person name="Shimodaira J."/>
            <person name="Tsuchikane K."/>
            <person name="Hosoyama A."/>
            <person name="Yamazoe A."/>
            <person name="Fujita N."/>
            <person name="Furukawa K."/>
        </authorList>
    </citation>
    <scope>NUCLEOTIDE SEQUENCE [LARGE SCALE GENOMIC DNA]</scope>
    <source>
        <strain evidence="6">DSM 10086 / NBRC 110670 / KF707</strain>
    </source>
</reference>
<dbReference type="GO" id="GO:0016491">
    <property type="term" value="F:oxidoreductase activity"/>
    <property type="evidence" value="ECO:0007669"/>
    <property type="project" value="UniProtKB-KW"/>
</dbReference>
<dbReference type="PANTHER" id="PTHR43976">
    <property type="entry name" value="SHORT CHAIN DEHYDROGENASE"/>
    <property type="match status" value="1"/>
</dbReference>
<dbReference type="SMART" id="SM00822">
    <property type="entry name" value="PKS_KR"/>
    <property type="match status" value="1"/>
</dbReference>
<dbReference type="SUPFAM" id="SSF51735">
    <property type="entry name" value="NAD(P)-binding Rossmann-fold domains"/>
    <property type="match status" value="1"/>
</dbReference>
<dbReference type="Proteomes" id="UP000218554">
    <property type="component" value="Chromosome"/>
</dbReference>
<gene>
    <name evidence="5" type="ORF">KF707C_37270</name>
</gene>
<protein>
    <submittedName>
        <fullName evidence="5">Dehydrogenases with different specificities</fullName>
    </submittedName>
</protein>
<keyword evidence="2" id="KW-0560">Oxidoreductase</keyword>
<dbReference type="PRINTS" id="PR00081">
    <property type="entry name" value="GDHRDH"/>
</dbReference>
<evidence type="ECO:0000259" key="4">
    <source>
        <dbReference type="SMART" id="SM00822"/>
    </source>
</evidence>
<feature type="domain" description="Ketoreductase" evidence="4">
    <location>
        <begin position="3"/>
        <end position="184"/>
    </location>
</feature>
<dbReference type="InterPro" id="IPR057326">
    <property type="entry name" value="KR_dom"/>
</dbReference>
<dbReference type="PRINTS" id="PR00080">
    <property type="entry name" value="SDRFAMILY"/>
</dbReference>
<dbReference type="EMBL" id="AP014862">
    <property type="protein sequence ID" value="BAU75415.1"/>
    <property type="molecule type" value="Genomic_DNA"/>
</dbReference>
<evidence type="ECO:0000313" key="6">
    <source>
        <dbReference type="Proteomes" id="UP000218554"/>
    </source>
</evidence>
<evidence type="ECO:0000256" key="1">
    <source>
        <dbReference type="ARBA" id="ARBA00006484"/>
    </source>
</evidence>